<name>A0A285HGE3_9FIRM</name>
<dbReference type="AlphaFoldDB" id="A0A285HGE3"/>
<feature type="domain" description="Response regulatory" evidence="4">
    <location>
        <begin position="3"/>
        <end position="118"/>
    </location>
</feature>
<gene>
    <name evidence="5" type="ORF">SAMN06265827_11860</name>
</gene>
<keyword evidence="6" id="KW-1185">Reference proteome</keyword>
<dbReference type="SUPFAM" id="SSF52172">
    <property type="entry name" value="CheY-like"/>
    <property type="match status" value="1"/>
</dbReference>
<dbReference type="PANTHER" id="PTHR43228:SF1">
    <property type="entry name" value="TWO-COMPONENT RESPONSE REGULATOR ARR22"/>
    <property type="match status" value="1"/>
</dbReference>
<evidence type="ECO:0000313" key="5">
    <source>
        <dbReference type="EMBL" id="SNY34663.1"/>
    </source>
</evidence>
<sequence length="124" mass="14203">MKKVLIVDDSYVVRHLLKQLLEEMEHEIVGEAENGFEACLKYKELQPDFVTMDIVMPEMDGIEAARRIISFDSDANIIMCSSMGQKPMVLEALEIGAKGFLVKPFKKKQVQKGIERLKRQFEVV</sequence>
<dbReference type="GO" id="GO:0000160">
    <property type="term" value="P:phosphorelay signal transduction system"/>
    <property type="evidence" value="ECO:0007669"/>
    <property type="project" value="InterPro"/>
</dbReference>
<dbReference type="SMART" id="SM00448">
    <property type="entry name" value="REC"/>
    <property type="match status" value="1"/>
</dbReference>
<organism evidence="5 6">
    <name type="scientific">Orenia metallireducens</name>
    <dbReference type="NCBI Taxonomy" id="1413210"/>
    <lineage>
        <taxon>Bacteria</taxon>
        <taxon>Bacillati</taxon>
        <taxon>Bacillota</taxon>
        <taxon>Clostridia</taxon>
        <taxon>Halanaerobiales</taxon>
        <taxon>Halobacteroidaceae</taxon>
        <taxon>Orenia</taxon>
    </lineage>
</organism>
<dbReference type="InterPro" id="IPR001789">
    <property type="entry name" value="Sig_transdc_resp-reg_receiver"/>
</dbReference>
<evidence type="ECO:0000256" key="2">
    <source>
        <dbReference type="ARBA" id="ARBA00024867"/>
    </source>
</evidence>
<feature type="modified residue" description="4-aspartylphosphate" evidence="3">
    <location>
        <position position="53"/>
    </location>
</feature>
<dbReference type="EMBL" id="OBDZ01000018">
    <property type="protein sequence ID" value="SNY34663.1"/>
    <property type="molecule type" value="Genomic_DNA"/>
</dbReference>
<evidence type="ECO:0000259" key="4">
    <source>
        <dbReference type="PROSITE" id="PS50110"/>
    </source>
</evidence>
<evidence type="ECO:0000256" key="1">
    <source>
        <dbReference type="ARBA" id="ARBA00018672"/>
    </source>
</evidence>
<dbReference type="Gene3D" id="3.40.50.2300">
    <property type="match status" value="1"/>
</dbReference>
<dbReference type="RefSeq" id="WP_308870993.1">
    <property type="nucleotide sequence ID" value="NZ_OBDZ01000018.1"/>
</dbReference>
<protein>
    <recommendedName>
        <fullName evidence="1">Stage 0 sporulation protein A homolog</fullName>
    </recommendedName>
</protein>
<dbReference type="InterPro" id="IPR052048">
    <property type="entry name" value="ST_Response_Regulator"/>
</dbReference>
<comment type="function">
    <text evidence="2">May play the central regulatory role in sporulation. It may be an element of the effector pathway responsible for the activation of sporulation genes in response to nutritional stress. Spo0A may act in concert with spo0H (a sigma factor) to control the expression of some genes that are critical to the sporulation process.</text>
</comment>
<dbReference type="PANTHER" id="PTHR43228">
    <property type="entry name" value="TWO-COMPONENT RESPONSE REGULATOR"/>
    <property type="match status" value="1"/>
</dbReference>
<dbReference type="PROSITE" id="PS50110">
    <property type="entry name" value="RESPONSE_REGULATORY"/>
    <property type="match status" value="1"/>
</dbReference>
<dbReference type="InterPro" id="IPR011006">
    <property type="entry name" value="CheY-like_superfamily"/>
</dbReference>
<accession>A0A285HGE3</accession>
<evidence type="ECO:0000256" key="3">
    <source>
        <dbReference type="PROSITE-ProRule" id="PRU00169"/>
    </source>
</evidence>
<evidence type="ECO:0000313" key="6">
    <source>
        <dbReference type="Proteomes" id="UP000219573"/>
    </source>
</evidence>
<keyword evidence="3" id="KW-0597">Phosphoprotein</keyword>
<proteinExistence type="predicted"/>
<dbReference type="Proteomes" id="UP000219573">
    <property type="component" value="Unassembled WGS sequence"/>
</dbReference>
<dbReference type="Pfam" id="PF00072">
    <property type="entry name" value="Response_reg"/>
    <property type="match status" value="1"/>
</dbReference>
<reference evidence="6" key="1">
    <citation type="submission" date="2017-09" db="EMBL/GenBank/DDBJ databases">
        <authorList>
            <person name="Varghese N."/>
            <person name="Submissions S."/>
        </authorList>
    </citation>
    <scope>NUCLEOTIDE SEQUENCE [LARGE SCALE GENOMIC DNA]</scope>
    <source>
        <strain evidence="6">MSL47</strain>
    </source>
</reference>